<dbReference type="GO" id="GO:0006730">
    <property type="term" value="P:one-carbon metabolic process"/>
    <property type="evidence" value="ECO:0007669"/>
    <property type="project" value="UniProtKB-KW"/>
</dbReference>
<evidence type="ECO:0000313" key="21">
    <source>
        <dbReference type="Proteomes" id="UP001372834"/>
    </source>
</evidence>
<evidence type="ECO:0000256" key="4">
    <source>
        <dbReference type="ARBA" id="ARBA00005150"/>
    </source>
</evidence>
<keyword evidence="14" id="KW-0496">Mitochondrion</keyword>
<dbReference type="GO" id="GO:0005829">
    <property type="term" value="C:cytosol"/>
    <property type="evidence" value="ECO:0007669"/>
    <property type="project" value="TreeGrafter"/>
</dbReference>
<dbReference type="SUPFAM" id="SSF53244">
    <property type="entry name" value="MurD-like peptide ligases, peptide-binding domain"/>
    <property type="match status" value="1"/>
</dbReference>
<dbReference type="NCBIfam" id="TIGR01499">
    <property type="entry name" value="folC"/>
    <property type="match status" value="1"/>
</dbReference>
<reference evidence="20 21" key="1">
    <citation type="submission" date="2023-10" db="EMBL/GenBank/DDBJ databases">
        <title>Genomes of two closely related lineages of the louse Polyplax serrata with different host specificities.</title>
        <authorList>
            <person name="Martinu J."/>
            <person name="Tarabai H."/>
            <person name="Stefka J."/>
            <person name="Hypsa V."/>
        </authorList>
    </citation>
    <scope>NUCLEOTIDE SEQUENCE [LARGE SCALE GENOMIC DNA]</scope>
    <source>
        <strain evidence="20">HR10_N</strain>
    </source>
</reference>
<evidence type="ECO:0000256" key="1">
    <source>
        <dbReference type="ARBA" id="ARBA00004273"/>
    </source>
</evidence>
<dbReference type="GO" id="GO:0005759">
    <property type="term" value="C:mitochondrial matrix"/>
    <property type="evidence" value="ECO:0007669"/>
    <property type="project" value="UniProtKB-SubCell"/>
</dbReference>
<dbReference type="GO" id="GO:0004326">
    <property type="term" value="F:tetrahydrofolylpolyglutamate synthase activity"/>
    <property type="evidence" value="ECO:0007669"/>
    <property type="project" value="UniProtKB-EC"/>
</dbReference>
<dbReference type="AlphaFoldDB" id="A0AAN8PH12"/>
<dbReference type="GO" id="GO:0005743">
    <property type="term" value="C:mitochondrial inner membrane"/>
    <property type="evidence" value="ECO:0007669"/>
    <property type="project" value="UniProtKB-SubCell"/>
</dbReference>
<evidence type="ECO:0000256" key="2">
    <source>
        <dbReference type="ARBA" id="ARBA00004305"/>
    </source>
</evidence>
<evidence type="ECO:0000256" key="6">
    <source>
        <dbReference type="ARBA" id="ARBA00022490"/>
    </source>
</evidence>
<evidence type="ECO:0000256" key="18">
    <source>
        <dbReference type="PIRSR" id="PIRSR038895-1"/>
    </source>
</evidence>
<evidence type="ECO:0000256" key="7">
    <source>
        <dbReference type="ARBA" id="ARBA00022563"/>
    </source>
</evidence>
<dbReference type="EC" id="6.3.2.17" evidence="17"/>
<keyword evidence="10 18" id="KW-0547">Nucleotide-binding</keyword>
<dbReference type="InterPro" id="IPR018109">
    <property type="entry name" value="Folylpolyglutamate_synth_CS"/>
</dbReference>
<keyword evidence="13 19" id="KW-0460">Magnesium</keyword>
<dbReference type="InterPro" id="IPR023600">
    <property type="entry name" value="Folylpolyglutamate_synth_euk"/>
</dbReference>
<dbReference type="Gene3D" id="3.40.1190.10">
    <property type="entry name" value="Mur-like, catalytic domain"/>
    <property type="match status" value="1"/>
</dbReference>
<evidence type="ECO:0000256" key="10">
    <source>
        <dbReference type="ARBA" id="ARBA00022741"/>
    </source>
</evidence>
<keyword evidence="11" id="KW-0999">Mitochondrion inner membrane</keyword>
<evidence type="ECO:0000256" key="14">
    <source>
        <dbReference type="ARBA" id="ARBA00023128"/>
    </source>
</evidence>
<feature type="binding site" evidence="19">
    <location>
        <position position="212"/>
    </location>
    <ligand>
        <name>Mg(2+)</name>
        <dbReference type="ChEBI" id="CHEBI:18420"/>
        <label>1</label>
    </ligand>
</feature>
<dbReference type="PANTHER" id="PTHR11136:SF5">
    <property type="entry name" value="FOLYLPOLYGLUTAMATE SYNTHASE, MITOCHONDRIAL"/>
    <property type="match status" value="1"/>
</dbReference>
<evidence type="ECO:0000256" key="12">
    <source>
        <dbReference type="ARBA" id="ARBA00022840"/>
    </source>
</evidence>
<dbReference type="InterPro" id="IPR036565">
    <property type="entry name" value="Mur-like_cat_sf"/>
</dbReference>
<dbReference type="EMBL" id="JAWJWE010000008">
    <property type="protein sequence ID" value="KAK6631773.1"/>
    <property type="molecule type" value="Genomic_DNA"/>
</dbReference>
<accession>A0AAN8PH12</accession>
<comment type="pathway">
    <text evidence="4 17">Cofactor biosynthesis; tetrahydrofolylpolyglutamate biosynthesis.</text>
</comment>
<feature type="binding site" evidence="19">
    <location>
        <position position="115"/>
    </location>
    <ligand>
        <name>Mg(2+)</name>
        <dbReference type="ChEBI" id="CHEBI:18420"/>
        <label>1</label>
    </ligand>
</feature>
<keyword evidence="6" id="KW-0963">Cytoplasm</keyword>
<keyword evidence="12 18" id="KW-0067">ATP-binding</keyword>
<dbReference type="PANTHER" id="PTHR11136">
    <property type="entry name" value="FOLYLPOLYGLUTAMATE SYNTHASE-RELATED"/>
    <property type="match status" value="1"/>
</dbReference>
<evidence type="ECO:0000256" key="19">
    <source>
        <dbReference type="PIRSR" id="PIRSR038895-2"/>
    </source>
</evidence>
<dbReference type="PROSITE" id="PS01011">
    <property type="entry name" value="FOLYLPOLYGLU_SYNT_1"/>
    <property type="match status" value="1"/>
</dbReference>
<dbReference type="Proteomes" id="UP001372834">
    <property type="component" value="Unassembled WGS sequence"/>
</dbReference>
<dbReference type="GO" id="GO:0046872">
    <property type="term" value="F:metal ion binding"/>
    <property type="evidence" value="ECO:0007669"/>
    <property type="project" value="UniProtKB-KW"/>
</dbReference>
<keyword evidence="7 17" id="KW-0554">One-carbon metabolism</keyword>
<evidence type="ECO:0000256" key="9">
    <source>
        <dbReference type="ARBA" id="ARBA00022723"/>
    </source>
</evidence>
<dbReference type="Gene3D" id="3.90.190.20">
    <property type="entry name" value="Mur ligase, C-terminal domain"/>
    <property type="match status" value="1"/>
</dbReference>
<name>A0AAN8PH12_POLSC</name>
<evidence type="ECO:0000256" key="3">
    <source>
        <dbReference type="ARBA" id="ARBA00004496"/>
    </source>
</evidence>
<evidence type="ECO:0000256" key="8">
    <source>
        <dbReference type="ARBA" id="ARBA00022598"/>
    </source>
</evidence>
<comment type="similarity">
    <text evidence="5 17">Belongs to the folylpolyglutamate synthase family.</text>
</comment>
<sequence>MARDAFSSFNSGGFKQFHLSKEVYNYESSVKKLNTLQTNAAVLELARQQGKVSHVELASRVDSTIKYLKRTGLTVENVDKLSIIHVSGTKGKGTTCALCESILRHHGYRTGFFSSPHLIHARERIRINGTPLGCAQFSEYFEEVYDKLESQKTHEDDMPPYFKFMTVLAFNVFIKERVDVAIIEVGIGGEYDCTNFIRKPAVVGITSLGLDHTAILGNNISEIAWQKAGIMKPGTTAFTVRPKYAAALQVMKERARARNCKLYVVPCLKSYLWDSVIDFVRDGDNVQALNSSLALQLANEWMKLQSPFLERREEKTIQEPSLAVPTAKAFQVTKKMVEGMKNCSWPGRTQILVRDRVTFFLDGAHTEESIKCCSRWFEKSSTTLGNKHEDVTKILIFNTTGQRDANKFLEILSSHNFDHAIFTTNIKKTELGTTSDSNNYTVSPDEVLKTAENNLKLWSNWAPSDATRFTVTPTVTEALARVSSLSEAGNGDYHVLITGSLHLVGNTLSILDPELLESVCHLPTDLKPLQNIYKGVQASL</sequence>
<comment type="caution">
    <text evidence="20">The sequence shown here is derived from an EMBL/GenBank/DDBJ whole genome shotgun (WGS) entry which is preliminary data.</text>
</comment>
<dbReference type="GO" id="GO:0005524">
    <property type="term" value="F:ATP binding"/>
    <property type="evidence" value="ECO:0007669"/>
    <property type="project" value="UniProtKB-KW"/>
</dbReference>
<dbReference type="InterPro" id="IPR036615">
    <property type="entry name" value="Mur_ligase_C_dom_sf"/>
</dbReference>
<proteinExistence type="inferred from homology"/>
<protein>
    <recommendedName>
        <fullName evidence="17">Folylpolyglutamate synthase</fullName>
        <ecNumber evidence="17">6.3.2.17</ecNumber>
    </recommendedName>
    <alternativeName>
        <fullName evidence="17">Folylpoly-gamma-glutamate synthetase</fullName>
    </alternativeName>
    <alternativeName>
        <fullName evidence="17">Tetrahydrofolylpolyglutamate synthase</fullName>
    </alternativeName>
</protein>
<organism evidence="20 21">
    <name type="scientific">Polyplax serrata</name>
    <name type="common">Common mouse louse</name>
    <dbReference type="NCBI Taxonomy" id="468196"/>
    <lineage>
        <taxon>Eukaryota</taxon>
        <taxon>Metazoa</taxon>
        <taxon>Ecdysozoa</taxon>
        <taxon>Arthropoda</taxon>
        <taxon>Hexapoda</taxon>
        <taxon>Insecta</taxon>
        <taxon>Pterygota</taxon>
        <taxon>Neoptera</taxon>
        <taxon>Paraneoptera</taxon>
        <taxon>Psocodea</taxon>
        <taxon>Troctomorpha</taxon>
        <taxon>Phthiraptera</taxon>
        <taxon>Anoplura</taxon>
        <taxon>Polyplacidae</taxon>
        <taxon>Polyplax</taxon>
    </lineage>
</organism>
<comment type="subcellular location">
    <subcellularLocation>
        <location evidence="3">Cytoplasm</location>
    </subcellularLocation>
    <subcellularLocation>
        <location evidence="1">Mitochondrion inner membrane</location>
    </subcellularLocation>
    <subcellularLocation>
        <location evidence="2">Mitochondrion matrix</location>
    </subcellularLocation>
</comment>
<keyword evidence="8 17" id="KW-0436">Ligase</keyword>
<comment type="function">
    <text evidence="17">Catalyzes conversion of folates to polyglutamate derivatives allowing concentration of folate compounds in the cell and the intracellular retention of these cofactors, which are important substrates for most of the folate-dependent enzymes that are involved in one-carbon transfer reactions involved in purine, pyrimidine and amino acid synthesis.</text>
</comment>
<evidence type="ECO:0000256" key="17">
    <source>
        <dbReference type="PIRNR" id="PIRNR038895"/>
    </source>
</evidence>
<evidence type="ECO:0000256" key="13">
    <source>
        <dbReference type="ARBA" id="ARBA00022842"/>
    </source>
</evidence>
<comment type="catalytic activity">
    <reaction evidence="16 17">
        <text>(6S)-5,6,7,8-tetrahydrofolyl-(gamma-L-Glu)(n) + L-glutamate + ATP = (6S)-5,6,7,8-tetrahydrofolyl-(gamma-L-Glu)(n+1) + ADP + phosphate + H(+)</text>
        <dbReference type="Rhea" id="RHEA:10580"/>
        <dbReference type="Rhea" id="RHEA-COMP:14738"/>
        <dbReference type="Rhea" id="RHEA-COMP:14740"/>
        <dbReference type="ChEBI" id="CHEBI:15378"/>
        <dbReference type="ChEBI" id="CHEBI:29985"/>
        <dbReference type="ChEBI" id="CHEBI:30616"/>
        <dbReference type="ChEBI" id="CHEBI:43474"/>
        <dbReference type="ChEBI" id="CHEBI:141005"/>
        <dbReference type="ChEBI" id="CHEBI:456216"/>
        <dbReference type="EC" id="6.3.2.17"/>
    </reaction>
</comment>
<evidence type="ECO:0000256" key="5">
    <source>
        <dbReference type="ARBA" id="ARBA00008276"/>
    </source>
</evidence>
<evidence type="ECO:0000256" key="15">
    <source>
        <dbReference type="ARBA" id="ARBA00023136"/>
    </source>
</evidence>
<feature type="binding site" evidence="18">
    <location>
        <position position="348"/>
    </location>
    <ligand>
        <name>ATP</name>
        <dbReference type="ChEBI" id="CHEBI:30616"/>
    </ligand>
</feature>
<gene>
    <name evidence="20" type="ORF">RUM43_013837</name>
</gene>
<dbReference type="InterPro" id="IPR001645">
    <property type="entry name" value="Folylpolyglutamate_synth"/>
</dbReference>
<dbReference type="SUPFAM" id="SSF53623">
    <property type="entry name" value="MurD-like peptide ligases, catalytic domain"/>
    <property type="match status" value="1"/>
</dbReference>
<dbReference type="PIRSF" id="PIRSF038895">
    <property type="entry name" value="FPGS"/>
    <property type="match status" value="1"/>
</dbReference>
<evidence type="ECO:0000313" key="20">
    <source>
        <dbReference type="EMBL" id="KAK6631773.1"/>
    </source>
</evidence>
<keyword evidence="9 19" id="KW-0479">Metal-binding</keyword>
<evidence type="ECO:0000256" key="16">
    <source>
        <dbReference type="ARBA" id="ARBA00047493"/>
    </source>
</evidence>
<keyword evidence="15" id="KW-0472">Membrane</keyword>
<comment type="cofactor">
    <cofactor evidence="17">
        <name>a monovalent cation</name>
        <dbReference type="ChEBI" id="CHEBI:60242"/>
    </cofactor>
    <text evidence="17">A monovalent cation.</text>
</comment>
<feature type="binding site" evidence="19">
    <location>
        <position position="184"/>
    </location>
    <ligand>
        <name>Mg(2+)</name>
        <dbReference type="ChEBI" id="CHEBI:18420"/>
        <label>1</label>
    </ligand>
</feature>
<feature type="binding site" evidence="18">
    <location>
        <position position="362"/>
    </location>
    <ligand>
        <name>ATP</name>
        <dbReference type="ChEBI" id="CHEBI:30616"/>
    </ligand>
</feature>
<evidence type="ECO:0000256" key="11">
    <source>
        <dbReference type="ARBA" id="ARBA00022792"/>
    </source>
</evidence>